<evidence type="ECO:0000313" key="1">
    <source>
        <dbReference type="EMBL" id="CAH1107760.1"/>
    </source>
</evidence>
<dbReference type="EMBL" id="OV651815">
    <property type="protein sequence ID" value="CAH1107760.1"/>
    <property type="molecule type" value="Genomic_DNA"/>
</dbReference>
<dbReference type="OrthoDB" id="6781329at2759"/>
<reference evidence="1" key="1">
    <citation type="submission" date="2022-01" db="EMBL/GenBank/DDBJ databases">
        <authorList>
            <person name="King R."/>
        </authorList>
    </citation>
    <scope>NUCLEOTIDE SEQUENCE</scope>
</reference>
<organism evidence="1 2">
    <name type="scientific">Psylliodes chrysocephalus</name>
    <dbReference type="NCBI Taxonomy" id="3402493"/>
    <lineage>
        <taxon>Eukaryota</taxon>
        <taxon>Metazoa</taxon>
        <taxon>Ecdysozoa</taxon>
        <taxon>Arthropoda</taxon>
        <taxon>Hexapoda</taxon>
        <taxon>Insecta</taxon>
        <taxon>Pterygota</taxon>
        <taxon>Neoptera</taxon>
        <taxon>Endopterygota</taxon>
        <taxon>Coleoptera</taxon>
        <taxon>Polyphaga</taxon>
        <taxon>Cucujiformia</taxon>
        <taxon>Chrysomeloidea</taxon>
        <taxon>Chrysomelidae</taxon>
        <taxon>Galerucinae</taxon>
        <taxon>Alticini</taxon>
        <taxon>Psylliodes</taxon>
    </lineage>
</organism>
<proteinExistence type="predicted"/>
<accession>A0A9P0CX08</accession>
<name>A0A9P0CX08_9CUCU</name>
<protein>
    <submittedName>
        <fullName evidence="1">Uncharacterized protein</fullName>
    </submittedName>
</protein>
<dbReference type="AlphaFoldDB" id="A0A9P0CX08"/>
<dbReference type="Proteomes" id="UP001153636">
    <property type="component" value="Chromosome 3"/>
</dbReference>
<gene>
    <name evidence="1" type="ORF">PSYICH_LOCUS8819</name>
</gene>
<keyword evidence="2" id="KW-1185">Reference proteome</keyword>
<sequence>MQENVIQLNNDTKPNQDGWEIKQRRVRSSRKNVGESNENTNFKGATNNKPKCYMYIYRVGKEVNENDITSFIGNKLNIQQNNMKHSEQIIIKKIQCNSINTISFIVATDFSHKDKMYTPSFWPEGVCYRRFDFKKYYEDFKIRDVINDDGGNIGNSQGSGI</sequence>
<evidence type="ECO:0000313" key="2">
    <source>
        <dbReference type="Proteomes" id="UP001153636"/>
    </source>
</evidence>